<keyword evidence="2" id="KW-1185">Reference proteome</keyword>
<name>A0A0A5GAS5_9BACI</name>
<organism evidence="1 2">
    <name type="scientific">Pontibacillus marinus BH030004 = DSM 16465</name>
    <dbReference type="NCBI Taxonomy" id="1385511"/>
    <lineage>
        <taxon>Bacteria</taxon>
        <taxon>Bacillati</taxon>
        <taxon>Bacillota</taxon>
        <taxon>Bacilli</taxon>
        <taxon>Bacillales</taxon>
        <taxon>Bacillaceae</taxon>
        <taxon>Pontibacillus</taxon>
    </lineage>
</organism>
<dbReference type="AlphaFoldDB" id="A0A0A5GAS5"/>
<evidence type="ECO:0008006" key="3">
    <source>
        <dbReference type="Google" id="ProtNLM"/>
    </source>
</evidence>
<dbReference type="SUPFAM" id="SSF51182">
    <property type="entry name" value="RmlC-like cupins"/>
    <property type="match status" value="1"/>
</dbReference>
<accession>A0A0A5GAS5</accession>
<dbReference type="eggNOG" id="COG1917">
    <property type="taxonomic scope" value="Bacteria"/>
</dbReference>
<gene>
    <name evidence="1" type="ORF">N783_08580</name>
</gene>
<dbReference type="InterPro" id="IPR011051">
    <property type="entry name" value="RmlC_Cupin_sf"/>
</dbReference>
<dbReference type="RefSeq" id="WP_027446656.1">
    <property type="nucleotide sequence ID" value="NZ_AULJ01000038.1"/>
</dbReference>
<dbReference type="Proteomes" id="UP000030403">
    <property type="component" value="Unassembled WGS sequence"/>
</dbReference>
<dbReference type="STRING" id="1385511.GCA_000425225_03015"/>
<sequence length="124" mass="13633">MKFFRFDEKVAKPITQYESTFSMSPLLLTEEGAHVGCMHIPQGGMVGEHQAACDQLFAVMEGEGWVYGEDGVTYPIQKGTAAFWVTGESHASGSEKGMTVMVIESGTLKPEDRMQEVTLQPQDI</sequence>
<reference evidence="1 2" key="1">
    <citation type="submission" date="2013-08" db="EMBL/GenBank/DDBJ databases">
        <authorList>
            <person name="Huang J."/>
            <person name="Wang G."/>
        </authorList>
    </citation>
    <scope>NUCLEOTIDE SEQUENCE [LARGE SCALE GENOMIC DNA]</scope>
    <source>
        <strain evidence="1 2">BH030004</strain>
    </source>
</reference>
<proteinExistence type="predicted"/>
<evidence type="ECO:0000313" key="2">
    <source>
        <dbReference type="Proteomes" id="UP000030403"/>
    </source>
</evidence>
<dbReference type="EMBL" id="AVPF01000020">
    <property type="protein sequence ID" value="KGX88298.1"/>
    <property type="molecule type" value="Genomic_DNA"/>
</dbReference>
<dbReference type="Gene3D" id="2.60.120.10">
    <property type="entry name" value="Jelly Rolls"/>
    <property type="match status" value="1"/>
</dbReference>
<evidence type="ECO:0000313" key="1">
    <source>
        <dbReference type="EMBL" id="KGX88298.1"/>
    </source>
</evidence>
<dbReference type="InterPro" id="IPR014710">
    <property type="entry name" value="RmlC-like_jellyroll"/>
</dbReference>
<protein>
    <recommendedName>
        <fullName evidence="3">Cupin</fullName>
    </recommendedName>
</protein>
<comment type="caution">
    <text evidence="1">The sequence shown here is derived from an EMBL/GenBank/DDBJ whole genome shotgun (WGS) entry which is preliminary data.</text>
</comment>